<dbReference type="InterPro" id="IPR050951">
    <property type="entry name" value="Retrovirus_Pol_polyprotein"/>
</dbReference>
<dbReference type="SUPFAM" id="SSF53098">
    <property type="entry name" value="Ribonuclease H-like"/>
    <property type="match status" value="1"/>
</dbReference>
<dbReference type="Proteomes" id="UP001591681">
    <property type="component" value="Unassembled WGS sequence"/>
</dbReference>
<keyword evidence="6" id="KW-0695">RNA-directed DNA polymerase</keyword>
<protein>
    <recommendedName>
        <fullName evidence="7">Integrase catalytic domain-containing protein</fullName>
    </recommendedName>
</protein>
<keyword evidence="9" id="KW-1185">Reference proteome</keyword>
<name>A0ABD1K1F9_9TELE</name>
<evidence type="ECO:0000259" key="7">
    <source>
        <dbReference type="PROSITE" id="PS50994"/>
    </source>
</evidence>
<dbReference type="PANTHER" id="PTHR37984:SF9">
    <property type="entry name" value="INTEGRASE CATALYTIC DOMAIN-CONTAINING PROTEIN"/>
    <property type="match status" value="1"/>
</dbReference>
<keyword evidence="5" id="KW-0378">Hydrolase</keyword>
<feature type="domain" description="Integrase catalytic" evidence="7">
    <location>
        <begin position="205"/>
        <end position="312"/>
    </location>
</feature>
<dbReference type="InterPro" id="IPR036397">
    <property type="entry name" value="RNaseH_sf"/>
</dbReference>
<dbReference type="GO" id="GO:0003964">
    <property type="term" value="F:RNA-directed DNA polymerase activity"/>
    <property type="evidence" value="ECO:0007669"/>
    <property type="project" value="UniProtKB-KW"/>
</dbReference>
<keyword evidence="4" id="KW-0255">Endonuclease</keyword>
<accession>A0ABD1K1F9</accession>
<dbReference type="InterPro" id="IPR043502">
    <property type="entry name" value="DNA/RNA_pol_sf"/>
</dbReference>
<keyword evidence="1" id="KW-0808">Transferase</keyword>
<comment type="caution">
    <text evidence="8">The sequence shown here is derived from an EMBL/GenBank/DDBJ whole genome shotgun (WGS) entry which is preliminary data.</text>
</comment>
<dbReference type="InterPro" id="IPR041373">
    <property type="entry name" value="RT_RNaseH"/>
</dbReference>
<dbReference type="Gene3D" id="3.30.420.10">
    <property type="entry name" value="Ribonuclease H-like superfamily/Ribonuclease H"/>
    <property type="match status" value="1"/>
</dbReference>
<sequence>MEQEQQAPTAPGLLALPQLAPAGKFDFSNVNEWPKWMKRFERYRVVSGLNMQSEEFQLNAFMYAAGDNVEDIMNMLVLTEAQKPDYASSFGVGGVLTQRQTDGEWKPVVFISRGLSDAEKHYAQINKEALAATWACERLSYLLGLKFRLETDHKPLVPLLSTKVLDELSPRVLRFQLRLLKFNFDITHVPDKELDRAQRAPDDQVQDRPWQRVGTDLFYWDKKSYLLIVDYFSRYIEVAQLSVTSAQTVIAALKEIFSRHGIPQTVVSDNGPQYSCALFKDFAKEYRFTHLTSSPRYPQANWEAECAVATIKGLWKGGGENSKALLTYRATPLENGYSPAQHIMGRQLRTTIPQLSVHLQPRWPNIKGVRAAEKRAKVYQQRNYDHRHQARPLPTLCPGQNVWLRREEVKGTVVQPASTPRSNIVQTDEGLMRRNRTQLLALQPPHSQPQVTQA</sequence>
<evidence type="ECO:0000256" key="3">
    <source>
        <dbReference type="ARBA" id="ARBA00022722"/>
    </source>
</evidence>
<dbReference type="EMBL" id="JBHFQA010000009">
    <property type="protein sequence ID" value="KAL2092966.1"/>
    <property type="molecule type" value="Genomic_DNA"/>
</dbReference>
<dbReference type="SUPFAM" id="SSF56672">
    <property type="entry name" value="DNA/RNA polymerases"/>
    <property type="match status" value="1"/>
</dbReference>
<dbReference type="AlphaFoldDB" id="A0ABD1K1F9"/>
<dbReference type="GO" id="GO:0004519">
    <property type="term" value="F:endonuclease activity"/>
    <property type="evidence" value="ECO:0007669"/>
    <property type="project" value="UniProtKB-KW"/>
</dbReference>
<dbReference type="Pfam" id="PF17917">
    <property type="entry name" value="RT_RNaseH"/>
    <property type="match status" value="1"/>
</dbReference>
<evidence type="ECO:0000256" key="1">
    <source>
        <dbReference type="ARBA" id="ARBA00022679"/>
    </source>
</evidence>
<dbReference type="GO" id="GO:0016787">
    <property type="term" value="F:hydrolase activity"/>
    <property type="evidence" value="ECO:0007669"/>
    <property type="project" value="UniProtKB-KW"/>
</dbReference>
<dbReference type="FunFam" id="3.30.420.10:FF:000063">
    <property type="entry name" value="Retrovirus-related Pol polyprotein from transposon 297-like Protein"/>
    <property type="match status" value="1"/>
</dbReference>
<evidence type="ECO:0000256" key="6">
    <source>
        <dbReference type="ARBA" id="ARBA00022918"/>
    </source>
</evidence>
<gene>
    <name evidence="8" type="ORF">ACEWY4_010278</name>
</gene>
<dbReference type="Pfam" id="PF00665">
    <property type="entry name" value="rve"/>
    <property type="match status" value="1"/>
</dbReference>
<evidence type="ECO:0000256" key="4">
    <source>
        <dbReference type="ARBA" id="ARBA00022759"/>
    </source>
</evidence>
<evidence type="ECO:0000256" key="2">
    <source>
        <dbReference type="ARBA" id="ARBA00022695"/>
    </source>
</evidence>
<dbReference type="PROSITE" id="PS50994">
    <property type="entry name" value="INTEGRASE"/>
    <property type="match status" value="1"/>
</dbReference>
<evidence type="ECO:0000313" key="8">
    <source>
        <dbReference type="EMBL" id="KAL2092966.1"/>
    </source>
</evidence>
<keyword evidence="2" id="KW-0548">Nucleotidyltransferase</keyword>
<evidence type="ECO:0000256" key="5">
    <source>
        <dbReference type="ARBA" id="ARBA00022801"/>
    </source>
</evidence>
<organism evidence="8 9">
    <name type="scientific">Coilia grayii</name>
    <name type="common">Gray's grenadier anchovy</name>
    <dbReference type="NCBI Taxonomy" id="363190"/>
    <lineage>
        <taxon>Eukaryota</taxon>
        <taxon>Metazoa</taxon>
        <taxon>Chordata</taxon>
        <taxon>Craniata</taxon>
        <taxon>Vertebrata</taxon>
        <taxon>Euteleostomi</taxon>
        <taxon>Actinopterygii</taxon>
        <taxon>Neopterygii</taxon>
        <taxon>Teleostei</taxon>
        <taxon>Clupei</taxon>
        <taxon>Clupeiformes</taxon>
        <taxon>Clupeoidei</taxon>
        <taxon>Engraulidae</taxon>
        <taxon>Coilinae</taxon>
        <taxon>Coilia</taxon>
    </lineage>
</organism>
<dbReference type="InterPro" id="IPR012337">
    <property type="entry name" value="RNaseH-like_sf"/>
</dbReference>
<reference evidence="8 9" key="1">
    <citation type="submission" date="2024-09" db="EMBL/GenBank/DDBJ databases">
        <title>A chromosome-level genome assembly of Gray's grenadier anchovy, Coilia grayii.</title>
        <authorList>
            <person name="Fu Z."/>
        </authorList>
    </citation>
    <scope>NUCLEOTIDE SEQUENCE [LARGE SCALE GENOMIC DNA]</scope>
    <source>
        <strain evidence="8">G4</strain>
        <tissue evidence="8">Muscle</tissue>
    </source>
</reference>
<dbReference type="InterPro" id="IPR001584">
    <property type="entry name" value="Integrase_cat-core"/>
</dbReference>
<evidence type="ECO:0000313" key="9">
    <source>
        <dbReference type="Proteomes" id="UP001591681"/>
    </source>
</evidence>
<dbReference type="PANTHER" id="PTHR37984">
    <property type="entry name" value="PROTEIN CBG26694"/>
    <property type="match status" value="1"/>
</dbReference>
<keyword evidence="3" id="KW-0540">Nuclease</keyword>
<dbReference type="CDD" id="cd09274">
    <property type="entry name" value="RNase_HI_RT_Ty3"/>
    <property type="match status" value="1"/>
</dbReference>
<proteinExistence type="predicted"/>